<name>A0A0E9QJU0_ANGAN</name>
<feature type="region of interest" description="Disordered" evidence="1">
    <location>
        <begin position="1"/>
        <end position="38"/>
    </location>
</feature>
<organism evidence="2">
    <name type="scientific">Anguilla anguilla</name>
    <name type="common">European freshwater eel</name>
    <name type="synonym">Muraena anguilla</name>
    <dbReference type="NCBI Taxonomy" id="7936"/>
    <lineage>
        <taxon>Eukaryota</taxon>
        <taxon>Metazoa</taxon>
        <taxon>Chordata</taxon>
        <taxon>Craniata</taxon>
        <taxon>Vertebrata</taxon>
        <taxon>Euteleostomi</taxon>
        <taxon>Actinopterygii</taxon>
        <taxon>Neopterygii</taxon>
        <taxon>Teleostei</taxon>
        <taxon>Anguilliformes</taxon>
        <taxon>Anguillidae</taxon>
        <taxon>Anguilla</taxon>
    </lineage>
</organism>
<accession>A0A0E9QJU0</accession>
<evidence type="ECO:0000256" key="1">
    <source>
        <dbReference type="SAM" id="MobiDB-lite"/>
    </source>
</evidence>
<reference evidence="2" key="2">
    <citation type="journal article" date="2015" name="Fish Shellfish Immunol.">
        <title>Early steps in the European eel (Anguilla anguilla)-Vibrio vulnificus interaction in the gills: Role of the RtxA13 toxin.</title>
        <authorList>
            <person name="Callol A."/>
            <person name="Pajuelo D."/>
            <person name="Ebbesson L."/>
            <person name="Teles M."/>
            <person name="MacKenzie S."/>
            <person name="Amaro C."/>
        </authorList>
    </citation>
    <scope>NUCLEOTIDE SEQUENCE</scope>
</reference>
<protein>
    <submittedName>
        <fullName evidence="2">Uncharacterized protein</fullName>
    </submittedName>
</protein>
<dbReference type="EMBL" id="GBXM01091411">
    <property type="protein sequence ID" value="JAH17166.1"/>
    <property type="molecule type" value="Transcribed_RNA"/>
</dbReference>
<proteinExistence type="predicted"/>
<dbReference type="AlphaFoldDB" id="A0A0E9QJU0"/>
<reference evidence="2" key="1">
    <citation type="submission" date="2014-11" db="EMBL/GenBank/DDBJ databases">
        <authorList>
            <person name="Amaro Gonzalez C."/>
        </authorList>
    </citation>
    <scope>NUCLEOTIDE SEQUENCE</scope>
</reference>
<evidence type="ECO:0000313" key="2">
    <source>
        <dbReference type="EMBL" id="JAH17166.1"/>
    </source>
</evidence>
<sequence>MSFTSEQGFPFSEDFQRKAVAPLPPRGKHISFNTDCSE</sequence>